<accession>A0A1I3LI09</accession>
<dbReference type="EMBL" id="FOQH01000010">
    <property type="protein sequence ID" value="SFI84388.1"/>
    <property type="molecule type" value="Genomic_DNA"/>
</dbReference>
<dbReference type="RefSeq" id="WP_092863111.1">
    <property type="nucleotide sequence ID" value="NZ_FOQH01000010.1"/>
</dbReference>
<proteinExistence type="predicted"/>
<sequence>MTTLMLPPIPYQWRGDRDILAFVNGLVLAVGGPGTIVTPGDGDNALAPTSVPFYVAASLAPVSVAAAAVEIQPVAPPSRDGAPLDPVASCGCDNGGLEPV</sequence>
<dbReference type="STRING" id="1114924.SAMN05216258_11039"/>
<dbReference type="AlphaFoldDB" id="A0A1I3LI09"/>
<organism evidence="1 2">
    <name type="scientific">Albimonas pacifica</name>
    <dbReference type="NCBI Taxonomy" id="1114924"/>
    <lineage>
        <taxon>Bacteria</taxon>
        <taxon>Pseudomonadati</taxon>
        <taxon>Pseudomonadota</taxon>
        <taxon>Alphaproteobacteria</taxon>
        <taxon>Rhodobacterales</taxon>
        <taxon>Paracoccaceae</taxon>
        <taxon>Albimonas</taxon>
    </lineage>
</organism>
<evidence type="ECO:0000313" key="2">
    <source>
        <dbReference type="Proteomes" id="UP000199377"/>
    </source>
</evidence>
<evidence type="ECO:0000313" key="1">
    <source>
        <dbReference type="EMBL" id="SFI84388.1"/>
    </source>
</evidence>
<gene>
    <name evidence="1" type="ORF">SAMN05216258_11039</name>
</gene>
<dbReference type="Proteomes" id="UP000199377">
    <property type="component" value="Unassembled WGS sequence"/>
</dbReference>
<protein>
    <submittedName>
        <fullName evidence="1">Uncharacterized protein</fullName>
    </submittedName>
</protein>
<keyword evidence="2" id="KW-1185">Reference proteome</keyword>
<reference evidence="1 2" key="1">
    <citation type="submission" date="2016-10" db="EMBL/GenBank/DDBJ databases">
        <authorList>
            <person name="de Groot N.N."/>
        </authorList>
    </citation>
    <scope>NUCLEOTIDE SEQUENCE [LARGE SCALE GENOMIC DNA]</scope>
    <source>
        <strain evidence="1 2">CGMCC 1.11030</strain>
    </source>
</reference>
<name>A0A1I3LI09_9RHOB</name>